<name>A0AAU9JHB5_9CILI</name>
<dbReference type="PRINTS" id="PR00348">
    <property type="entry name" value="UBIQUITIN"/>
</dbReference>
<accession>A0AAU9JHB5</accession>
<dbReference type="SMART" id="SM00213">
    <property type="entry name" value="UBQ"/>
    <property type="match status" value="1"/>
</dbReference>
<dbReference type="SUPFAM" id="SSF54236">
    <property type="entry name" value="Ubiquitin-like"/>
    <property type="match status" value="1"/>
</dbReference>
<dbReference type="InterPro" id="IPR039869">
    <property type="entry name" value="UBTD1/2"/>
</dbReference>
<dbReference type="Pfam" id="PF00240">
    <property type="entry name" value="ubiquitin"/>
    <property type="match status" value="1"/>
</dbReference>
<protein>
    <recommendedName>
        <fullName evidence="2">Ubiquitin-like domain-containing protein</fullName>
    </recommendedName>
</protein>
<evidence type="ECO:0000259" key="2">
    <source>
        <dbReference type="PROSITE" id="PS50053"/>
    </source>
</evidence>
<dbReference type="CDD" id="cd17039">
    <property type="entry name" value="Ubl_ubiquitin_like"/>
    <property type="match status" value="1"/>
</dbReference>
<dbReference type="InterPro" id="IPR000626">
    <property type="entry name" value="Ubiquitin-like_dom"/>
</dbReference>
<proteinExistence type="predicted"/>
<dbReference type="InterPro" id="IPR029071">
    <property type="entry name" value="Ubiquitin-like_domsf"/>
</dbReference>
<dbReference type="PROSITE" id="PS50053">
    <property type="entry name" value="UBIQUITIN_2"/>
    <property type="match status" value="1"/>
</dbReference>
<dbReference type="Pfam" id="PF16455">
    <property type="entry name" value="UBD"/>
    <property type="match status" value="1"/>
</dbReference>
<dbReference type="Proteomes" id="UP001162131">
    <property type="component" value="Unassembled WGS sequence"/>
</dbReference>
<evidence type="ECO:0000256" key="1">
    <source>
        <dbReference type="SAM" id="MobiDB-lite"/>
    </source>
</evidence>
<organism evidence="3 4">
    <name type="scientific">Blepharisma stoltei</name>
    <dbReference type="NCBI Taxonomy" id="1481888"/>
    <lineage>
        <taxon>Eukaryota</taxon>
        <taxon>Sar</taxon>
        <taxon>Alveolata</taxon>
        <taxon>Ciliophora</taxon>
        <taxon>Postciliodesmatophora</taxon>
        <taxon>Heterotrichea</taxon>
        <taxon>Heterotrichida</taxon>
        <taxon>Blepharismidae</taxon>
        <taxon>Blepharisma</taxon>
    </lineage>
</organism>
<feature type="region of interest" description="Disordered" evidence="1">
    <location>
        <begin position="1"/>
        <end position="23"/>
    </location>
</feature>
<sequence>MGNFCARSEPDDSVTRPKFSIGKDYQEIPDQTSGEGIKKTIAWKASITRPQLEAKREEFWRTRTTGRRHIWLAIKSAVEADHATAAVLLQMANITLREGSITVCEDTNGNIYEIPPFIVNDPTAFVNEKKHKVSRPKVAENELLKLKLRRPGKAQDVEIEIESKNKVSMVKEEYAKKEGISASDVRLFFAGKELQDESTLLSYYVSNEMVLMVFIKQT</sequence>
<dbReference type="EMBL" id="CAJZBQ010000037">
    <property type="protein sequence ID" value="CAG9325026.1"/>
    <property type="molecule type" value="Genomic_DNA"/>
</dbReference>
<reference evidence="3" key="1">
    <citation type="submission" date="2021-09" db="EMBL/GenBank/DDBJ databases">
        <authorList>
            <consortium name="AG Swart"/>
            <person name="Singh M."/>
            <person name="Singh A."/>
            <person name="Seah K."/>
            <person name="Emmerich C."/>
        </authorList>
    </citation>
    <scope>NUCLEOTIDE SEQUENCE</scope>
    <source>
        <strain evidence="3">ATCC30299</strain>
    </source>
</reference>
<comment type="caution">
    <text evidence="3">The sequence shown here is derived from an EMBL/GenBank/DDBJ whole genome shotgun (WGS) entry which is preliminary data.</text>
</comment>
<dbReference type="AlphaFoldDB" id="A0AAU9JHB5"/>
<dbReference type="Gene3D" id="1.20.225.20">
    <property type="entry name" value="Ub domain-containing protein, DC-UbP/UBTD2, N-terminal domain"/>
    <property type="match status" value="1"/>
</dbReference>
<dbReference type="PANTHER" id="PTHR13609">
    <property type="entry name" value="UBIQUITIN DOMAIN CONTAINING 1 PROTEIN-RELATED"/>
    <property type="match status" value="1"/>
</dbReference>
<keyword evidence="4" id="KW-1185">Reference proteome</keyword>
<dbReference type="InterPro" id="IPR019956">
    <property type="entry name" value="Ubiquitin_dom"/>
</dbReference>
<feature type="domain" description="Ubiquitin-like" evidence="2">
    <location>
        <begin position="144"/>
        <end position="218"/>
    </location>
</feature>
<dbReference type="InterPro" id="IPR038169">
    <property type="entry name" value="DC-UbP/UBTD2_N_sf"/>
</dbReference>
<dbReference type="Gene3D" id="3.10.20.90">
    <property type="entry name" value="Phosphatidylinositol 3-kinase Catalytic Subunit, Chain A, domain 1"/>
    <property type="match status" value="1"/>
</dbReference>
<evidence type="ECO:0000313" key="4">
    <source>
        <dbReference type="Proteomes" id="UP001162131"/>
    </source>
</evidence>
<gene>
    <name evidence="3" type="ORF">BSTOLATCC_MIC37772</name>
</gene>
<dbReference type="InterPro" id="IPR032752">
    <property type="entry name" value="DC-UbP/UBTD2_N"/>
</dbReference>
<evidence type="ECO:0000313" key="3">
    <source>
        <dbReference type="EMBL" id="CAG9325026.1"/>
    </source>
</evidence>